<protein>
    <submittedName>
        <fullName evidence="2">DNA damage-inducible protein D</fullName>
    </submittedName>
</protein>
<accession>A0A948T3J5</accession>
<dbReference type="EMBL" id="JAHLFP010000060">
    <property type="protein sequence ID" value="MBU3806596.1"/>
    <property type="molecule type" value="Genomic_DNA"/>
</dbReference>
<feature type="compositionally biased region" description="Basic and acidic residues" evidence="1">
    <location>
        <begin position="53"/>
        <end position="62"/>
    </location>
</feature>
<dbReference type="Proteomes" id="UP000713596">
    <property type="component" value="Unassembled WGS sequence"/>
</dbReference>
<organism evidence="2 3">
    <name type="scientific">Candidatus Allofournierella pullistercoris</name>
    <dbReference type="NCBI Taxonomy" id="2838597"/>
    <lineage>
        <taxon>Bacteria</taxon>
        <taxon>Bacillati</taxon>
        <taxon>Bacillota</taxon>
        <taxon>Clostridia</taxon>
        <taxon>Eubacteriales</taxon>
        <taxon>Oscillospiraceae</taxon>
        <taxon>Allofournierella</taxon>
    </lineage>
</organism>
<feature type="region of interest" description="Disordered" evidence="1">
    <location>
        <begin position="37"/>
        <end position="62"/>
    </location>
</feature>
<sequence length="62" mass="7079">QTEEKLRREQIKGKVAANQAHYEVGAKVRQTIKELGGTMPEDLPTPQKSIQQIEREHKKLKG</sequence>
<reference evidence="2" key="1">
    <citation type="journal article" date="2021" name="PeerJ">
        <title>Extensive microbial diversity within the chicken gut microbiome revealed by metagenomics and culture.</title>
        <authorList>
            <person name="Gilroy R."/>
            <person name="Ravi A."/>
            <person name="Getino M."/>
            <person name="Pursley I."/>
            <person name="Horton D.L."/>
            <person name="Alikhan N.F."/>
            <person name="Baker D."/>
            <person name="Gharbi K."/>
            <person name="Hall N."/>
            <person name="Watson M."/>
            <person name="Adriaenssens E.M."/>
            <person name="Foster-Nyarko E."/>
            <person name="Jarju S."/>
            <person name="Secka A."/>
            <person name="Antonio M."/>
            <person name="Oren A."/>
            <person name="Chaudhuri R.R."/>
            <person name="La Ragione R."/>
            <person name="Hildebrand F."/>
            <person name="Pallen M.J."/>
        </authorList>
    </citation>
    <scope>NUCLEOTIDE SEQUENCE</scope>
    <source>
        <strain evidence="2">B5_2728</strain>
    </source>
</reference>
<evidence type="ECO:0000313" key="3">
    <source>
        <dbReference type="Proteomes" id="UP000713596"/>
    </source>
</evidence>
<evidence type="ECO:0000313" key="2">
    <source>
        <dbReference type="EMBL" id="MBU3806596.1"/>
    </source>
</evidence>
<evidence type="ECO:0000256" key="1">
    <source>
        <dbReference type="SAM" id="MobiDB-lite"/>
    </source>
</evidence>
<reference evidence="2" key="2">
    <citation type="submission" date="2021-04" db="EMBL/GenBank/DDBJ databases">
        <authorList>
            <person name="Gilroy R."/>
        </authorList>
    </citation>
    <scope>NUCLEOTIDE SEQUENCE</scope>
    <source>
        <strain evidence="2">B5_2728</strain>
    </source>
</reference>
<name>A0A948T3J5_9FIRM</name>
<gene>
    <name evidence="2" type="primary">dinD</name>
    <name evidence="2" type="ORF">H9882_06875</name>
</gene>
<feature type="non-terminal residue" evidence="2">
    <location>
        <position position="1"/>
    </location>
</feature>
<proteinExistence type="predicted"/>
<comment type="caution">
    <text evidence="2">The sequence shown here is derived from an EMBL/GenBank/DDBJ whole genome shotgun (WGS) entry which is preliminary data.</text>
</comment>
<dbReference type="AlphaFoldDB" id="A0A948T3J5"/>